<dbReference type="Proteomes" id="UP000471751">
    <property type="component" value="Unassembled WGS sequence"/>
</dbReference>
<dbReference type="RefSeq" id="WP_163933466.1">
    <property type="nucleotide sequence ID" value="NZ_BMQU01000023.1"/>
</dbReference>
<comment type="caution">
    <text evidence="1">The sequence shown here is derived from an EMBL/GenBank/DDBJ whole genome shotgun (WGS) entry which is preliminary data.</text>
</comment>
<evidence type="ECO:0008006" key="3">
    <source>
        <dbReference type="Google" id="ProtNLM"/>
    </source>
</evidence>
<reference evidence="1 2" key="1">
    <citation type="submission" date="2020-02" db="EMBL/GenBank/DDBJ databases">
        <title>Broccoli isolated Pseudomonas sp.</title>
        <authorList>
            <person name="Fujikawa T."/>
            <person name="Sawada H."/>
        </authorList>
    </citation>
    <scope>NUCLEOTIDE SEQUENCE [LARGE SCALE GENOMIC DNA]</scope>
    <source>
        <strain evidence="1 2">JCM 32154</strain>
    </source>
</reference>
<evidence type="ECO:0000313" key="2">
    <source>
        <dbReference type="Proteomes" id="UP000471751"/>
    </source>
</evidence>
<evidence type="ECO:0000313" key="1">
    <source>
        <dbReference type="EMBL" id="NES09309.1"/>
    </source>
</evidence>
<gene>
    <name evidence="1" type="ORF">G3O07_05520</name>
</gene>
<organism evidence="1 2">
    <name type="scientific">Pseudomonas laurentiana</name>
    <dbReference type="NCBI Taxonomy" id="2364649"/>
    <lineage>
        <taxon>Bacteria</taxon>
        <taxon>Pseudomonadati</taxon>
        <taxon>Pseudomonadota</taxon>
        <taxon>Gammaproteobacteria</taxon>
        <taxon>Pseudomonadales</taxon>
        <taxon>Pseudomonadaceae</taxon>
        <taxon>Pseudomonas</taxon>
    </lineage>
</organism>
<sequence length="125" mass="12873">MTDFITVADVDALLGSGWAGAGDPALSVMQANAWLTSKIKRPVPDPVPAEIKQAGAQVAKVASTGALYKATERETVSETVSATSGTSVSETYVQGSVALSAGENFALALLYPWMTGNNAIPMVRG</sequence>
<accession>A0A6I5RNP6</accession>
<keyword evidence="2" id="KW-1185">Reference proteome</keyword>
<proteinExistence type="predicted"/>
<dbReference type="EMBL" id="JAAHBT010000048">
    <property type="protein sequence ID" value="NES09309.1"/>
    <property type="molecule type" value="Genomic_DNA"/>
</dbReference>
<name>A0A6I5RNP6_9PSED</name>
<dbReference type="AlphaFoldDB" id="A0A6I5RNP6"/>
<protein>
    <recommendedName>
        <fullName evidence="3">Protein singed</fullName>
    </recommendedName>
</protein>